<gene>
    <name evidence="3" type="ORF">BD410DRAFT_732694</name>
</gene>
<accession>A0A4Y7PK60</accession>
<proteinExistence type="inferred from homology"/>
<comment type="similarity">
    <text evidence="1">Belongs to the short-chain dehydrogenases/reductases (SDR) family.</text>
</comment>
<dbReference type="OrthoDB" id="294295at2759"/>
<dbReference type="InterPro" id="IPR002347">
    <property type="entry name" value="SDR_fam"/>
</dbReference>
<protein>
    <submittedName>
        <fullName evidence="3">NAD-binding protein</fullName>
    </submittedName>
</protein>
<evidence type="ECO:0000256" key="1">
    <source>
        <dbReference type="ARBA" id="ARBA00006484"/>
    </source>
</evidence>
<dbReference type="Gene3D" id="3.40.50.720">
    <property type="entry name" value="NAD(P)-binding Rossmann-like Domain"/>
    <property type="match status" value="1"/>
</dbReference>
<dbReference type="PANTHER" id="PTHR43477">
    <property type="entry name" value="DIHYDROANTICAPSIN 7-DEHYDROGENASE"/>
    <property type="match status" value="1"/>
</dbReference>
<evidence type="ECO:0000313" key="3">
    <source>
        <dbReference type="EMBL" id="TDL15478.1"/>
    </source>
</evidence>
<dbReference type="EMBL" id="ML170274">
    <property type="protein sequence ID" value="TDL15478.1"/>
    <property type="molecule type" value="Genomic_DNA"/>
</dbReference>
<dbReference type="InterPro" id="IPR051122">
    <property type="entry name" value="SDR_DHRS6-like"/>
</dbReference>
<keyword evidence="2" id="KW-0560">Oxidoreductase</keyword>
<dbReference type="PANTHER" id="PTHR43477:SF1">
    <property type="entry name" value="DIHYDROANTICAPSIN 7-DEHYDROGENASE"/>
    <property type="match status" value="1"/>
</dbReference>
<dbReference type="InterPro" id="IPR036291">
    <property type="entry name" value="NAD(P)-bd_dom_sf"/>
</dbReference>
<feature type="non-terminal residue" evidence="3">
    <location>
        <position position="1"/>
    </location>
</feature>
<organism evidence="3 4">
    <name type="scientific">Rickenella mellea</name>
    <dbReference type="NCBI Taxonomy" id="50990"/>
    <lineage>
        <taxon>Eukaryota</taxon>
        <taxon>Fungi</taxon>
        <taxon>Dikarya</taxon>
        <taxon>Basidiomycota</taxon>
        <taxon>Agaricomycotina</taxon>
        <taxon>Agaricomycetes</taxon>
        <taxon>Hymenochaetales</taxon>
        <taxon>Rickenellaceae</taxon>
        <taxon>Rickenella</taxon>
    </lineage>
</organism>
<name>A0A4Y7PK60_9AGAM</name>
<evidence type="ECO:0000313" key="4">
    <source>
        <dbReference type="Proteomes" id="UP000294933"/>
    </source>
</evidence>
<dbReference type="STRING" id="50990.A0A4Y7PK60"/>
<dbReference type="GO" id="GO:0016491">
    <property type="term" value="F:oxidoreductase activity"/>
    <property type="evidence" value="ECO:0007669"/>
    <property type="project" value="UniProtKB-KW"/>
</dbReference>
<reference evidence="3 4" key="1">
    <citation type="submission" date="2018-06" db="EMBL/GenBank/DDBJ databases">
        <title>A transcriptomic atlas of mushroom development highlights an independent origin of complex multicellularity.</title>
        <authorList>
            <consortium name="DOE Joint Genome Institute"/>
            <person name="Krizsan K."/>
            <person name="Almasi E."/>
            <person name="Merenyi Z."/>
            <person name="Sahu N."/>
            <person name="Viragh M."/>
            <person name="Koszo T."/>
            <person name="Mondo S."/>
            <person name="Kiss B."/>
            <person name="Balint B."/>
            <person name="Kues U."/>
            <person name="Barry K."/>
            <person name="Hegedus J.C."/>
            <person name="Henrissat B."/>
            <person name="Johnson J."/>
            <person name="Lipzen A."/>
            <person name="Ohm R."/>
            <person name="Nagy I."/>
            <person name="Pangilinan J."/>
            <person name="Yan J."/>
            <person name="Xiong Y."/>
            <person name="Grigoriev I.V."/>
            <person name="Hibbett D.S."/>
            <person name="Nagy L.G."/>
        </authorList>
    </citation>
    <scope>NUCLEOTIDE SEQUENCE [LARGE SCALE GENOMIC DNA]</scope>
    <source>
        <strain evidence="3 4">SZMC22713</strain>
    </source>
</reference>
<dbReference type="AlphaFoldDB" id="A0A4Y7PK60"/>
<dbReference type="Pfam" id="PF13561">
    <property type="entry name" value="adh_short_C2"/>
    <property type="match status" value="1"/>
</dbReference>
<dbReference type="VEuPathDB" id="FungiDB:BD410DRAFT_732694"/>
<evidence type="ECO:0000256" key="2">
    <source>
        <dbReference type="ARBA" id="ARBA00023002"/>
    </source>
</evidence>
<keyword evidence="4" id="KW-1185">Reference proteome</keyword>
<dbReference type="Proteomes" id="UP000294933">
    <property type="component" value="Unassembled WGS sequence"/>
</dbReference>
<dbReference type="SUPFAM" id="SSF51735">
    <property type="entry name" value="NAD(P)-binding Rossmann-fold domains"/>
    <property type="match status" value="1"/>
</dbReference>
<sequence length="236" mass="25621">SSCIDFAVAKTSLLSFASHVVVASPSPQKVNDPVKRLENTIFERTLPGSVSEEVVDAHGSTVIRALVTKFVETDRLVWTSGELLKIGFASVDLDRVRIEFITDNCDARFWGALVAVQFAMFKHGGSVTLTVGTAIVKPRRMQEVTAGLAGAVDAVARGLADDLAPIRINVISLGIVNTEMNIKPPAQKVKTWSKSEAMLLVHLCKPEEIAEAYLFLFRCGFITGQRLQTDGGSKYV</sequence>